<feature type="domain" description="FAD dependent oxidoreductase" evidence="3">
    <location>
        <begin position="9"/>
        <end position="318"/>
    </location>
</feature>
<dbReference type="Gene3D" id="3.50.50.60">
    <property type="entry name" value="FAD/NAD(P)-binding domain"/>
    <property type="match status" value="1"/>
</dbReference>
<dbReference type="SUPFAM" id="SSF51905">
    <property type="entry name" value="FAD/NAD(P)-binding domain"/>
    <property type="match status" value="1"/>
</dbReference>
<name>A0A6P2Z8B4_9BURK</name>
<dbReference type="InterPro" id="IPR036188">
    <property type="entry name" value="FAD/NAD-bd_sf"/>
</dbReference>
<gene>
    <name evidence="4" type="ORF">BCO71033_03874</name>
</gene>
<evidence type="ECO:0000259" key="3">
    <source>
        <dbReference type="Pfam" id="PF01266"/>
    </source>
</evidence>
<reference evidence="4 5" key="1">
    <citation type="submission" date="2019-09" db="EMBL/GenBank/DDBJ databases">
        <authorList>
            <person name="Depoorter E."/>
        </authorList>
    </citation>
    <scope>NUCLEOTIDE SEQUENCE [LARGE SCALE GENOMIC DNA]</scope>
    <source>
        <strain evidence="4">R-71033</strain>
    </source>
</reference>
<dbReference type="AlphaFoldDB" id="A0A6P2Z8B4"/>
<dbReference type="EMBL" id="CABVQS010000016">
    <property type="protein sequence ID" value="VWD30920.1"/>
    <property type="molecule type" value="Genomic_DNA"/>
</dbReference>
<proteinExistence type="predicted"/>
<evidence type="ECO:0000313" key="5">
    <source>
        <dbReference type="Proteomes" id="UP000494109"/>
    </source>
</evidence>
<sequence length="388" mass="44518">MRALTLVYDAVVIGGGFYGTVIALYLARQRGFKRICLLEQEADVLQRASFNNQARVHNGYHYPRSFTTAYRSRINLPKFVRDWPQVVKTDFTKLYAIARRNSKVTSKQFQRFCRETNAQLEPAAPPLKALFEPRLIEDVFVVQEYAFDSQRLAAWVRDELLDAVVDVRLRTRAEAINRTNDGHLAVVARAPQGDLYQLDAYHLFNCTYSGLNQLSGDFPGTHTCLKHEITEMALVQAPPELEDKGITVMDGPFFSMMPFPSRGLHTLSHVRYTPHLHWNDERHVDPYLRLATHPRETHVDRMIRDAARYIPSVRDAKYIESLFEIKTVLTKNEVDDGRPILFEKHRDLPGCFSILGGKIDNIYDVLEKLDAETLIVPSDQSLCPRNLT</sequence>
<feature type="transmembrane region" description="Helical" evidence="2">
    <location>
        <begin position="6"/>
        <end position="27"/>
    </location>
</feature>
<keyword evidence="2" id="KW-0472">Membrane</keyword>
<keyword evidence="2" id="KW-0812">Transmembrane</keyword>
<evidence type="ECO:0000256" key="2">
    <source>
        <dbReference type="SAM" id="Phobius"/>
    </source>
</evidence>
<accession>A0A6P2Z8B4</accession>
<dbReference type="Pfam" id="PF01266">
    <property type="entry name" value="DAO"/>
    <property type="match status" value="1"/>
</dbReference>
<dbReference type="Proteomes" id="UP000494109">
    <property type="component" value="Unassembled WGS sequence"/>
</dbReference>
<keyword evidence="2" id="KW-1133">Transmembrane helix</keyword>
<dbReference type="Gene3D" id="3.30.9.10">
    <property type="entry name" value="D-Amino Acid Oxidase, subunit A, domain 2"/>
    <property type="match status" value="1"/>
</dbReference>
<keyword evidence="1" id="KW-0560">Oxidoreductase</keyword>
<dbReference type="InterPro" id="IPR006076">
    <property type="entry name" value="FAD-dep_OxRdtase"/>
</dbReference>
<dbReference type="GO" id="GO:0016491">
    <property type="term" value="F:oxidoreductase activity"/>
    <property type="evidence" value="ECO:0007669"/>
    <property type="project" value="UniProtKB-KW"/>
</dbReference>
<organism evidence="4 5">
    <name type="scientific">Burkholderia contaminans</name>
    <dbReference type="NCBI Taxonomy" id="488447"/>
    <lineage>
        <taxon>Bacteria</taxon>
        <taxon>Pseudomonadati</taxon>
        <taxon>Pseudomonadota</taxon>
        <taxon>Betaproteobacteria</taxon>
        <taxon>Burkholderiales</taxon>
        <taxon>Burkholderiaceae</taxon>
        <taxon>Burkholderia</taxon>
        <taxon>Burkholderia cepacia complex</taxon>
    </lineage>
</organism>
<evidence type="ECO:0000313" key="4">
    <source>
        <dbReference type="EMBL" id="VWD30920.1"/>
    </source>
</evidence>
<evidence type="ECO:0000256" key="1">
    <source>
        <dbReference type="ARBA" id="ARBA00023002"/>
    </source>
</evidence>
<dbReference type="RefSeq" id="WP_174946073.1">
    <property type="nucleotide sequence ID" value="NZ_CABVQS010000016.1"/>
</dbReference>
<protein>
    <recommendedName>
        <fullName evidence="3">FAD dependent oxidoreductase domain-containing protein</fullName>
    </recommendedName>
</protein>